<keyword evidence="9" id="KW-1185">Reference proteome</keyword>
<evidence type="ECO:0000256" key="1">
    <source>
        <dbReference type="ARBA" id="ARBA00001954"/>
    </source>
</evidence>
<comment type="caution">
    <text evidence="8">The sequence shown here is derived from an EMBL/GenBank/DDBJ whole genome shotgun (WGS) entry which is preliminary data.</text>
</comment>
<gene>
    <name evidence="8" type="ORF">M0G41_14080</name>
</gene>
<dbReference type="SUPFAM" id="SSF51197">
    <property type="entry name" value="Clavaminate synthase-like"/>
    <property type="match status" value="1"/>
</dbReference>
<dbReference type="InterPro" id="IPR046799">
    <property type="entry name" value="ROXA-like_wH"/>
</dbReference>
<dbReference type="PANTHER" id="PTHR13096:SF8">
    <property type="entry name" value="RIBOSOMAL OXYGENASE 1"/>
    <property type="match status" value="1"/>
</dbReference>
<feature type="region of interest" description="Disordered" evidence="6">
    <location>
        <begin position="220"/>
        <end position="240"/>
    </location>
</feature>
<dbReference type="Gene3D" id="2.60.120.650">
    <property type="entry name" value="Cupin"/>
    <property type="match status" value="1"/>
</dbReference>
<dbReference type="PROSITE" id="PS51184">
    <property type="entry name" value="JMJC"/>
    <property type="match status" value="1"/>
</dbReference>
<protein>
    <submittedName>
        <fullName evidence="8">Cupin domain-containing protein</fullName>
    </submittedName>
</protein>
<dbReference type="InterPro" id="IPR003347">
    <property type="entry name" value="JmjC_dom"/>
</dbReference>
<dbReference type="EMBL" id="JALNMH010000011">
    <property type="protein sequence ID" value="MCK7594797.1"/>
    <property type="molecule type" value="Genomic_DNA"/>
</dbReference>
<sequence length="379" mass="42387">MPASRFLADYWQRHPLLVRGAFAPWDDPLTPEDLAGLACEELALARLIRLDRERDDWQVEQGPFEEDRFPGLPDHDWTLLVQDVDKWDPDVAALLGPFGFLPRWRLDDVMVSFAARGGSVGAHTDHYDVFLIQGRGRRRWQIDARADAAQAMREGQALKLLQRFDPSHDWVLEPGDMLYLPPEVPHFGEALDACMTFSVGLRAPSDAELLADLADQLAQDEDGSRRYADPGRPPARDPGLVDDDAIARLRERLRNMVELDDEALATWFGGMITRYRSPGLAAAPPRKLGEAQLLQRLQRGDRLRPHPFARLAWVRHGRAALAFADGESLPCDRSGASRLCSGEPLALADYEALSPAARTLAREWLNAGKLVIERERGAG</sequence>
<dbReference type="InterPro" id="IPR039994">
    <property type="entry name" value="NO66-like"/>
</dbReference>
<evidence type="ECO:0000313" key="9">
    <source>
        <dbReference type="Proteomes" id="UP001431449"/>
    </source>
</evidence>
<evidence type="ECO:0000256" key="3">
    <source>
        <dbReference type="ARBA" id="ARBA00022964"/>
    </source>
</evidence>
<dbReference type="Pfam" id="PF20514">
    <property type="entry name" value="WHD_ROXA"/>
    <property type="match status" value="1"/>
</dbReference>
<evidence type="ECO:0000256" key="6">
    <source>
        <dbReference type="SAM" id="MobiDB-lite"/>
    </source>
</evidence>
<reference evidence="8" key="1">
    <citation type="submission" date="2022-04" db="EMBL/GenBank/DDBJ databases">
        <title>Lysobacter sp. CAU 1642 isolated from sea sand.</title>
        <authorList>
            <person name="Kim W."/>
        </authorList>
    </citation>
    <scope>NUCLEOTIDE SEQUENCE</scope>
    <source>
        <strain evidence="8">CAU 1642</strain>
    </source>
</reference>
<dbReference type="SMART" id="SM00558">
    <property type="entry name" value="JmjC"/>
    <property type="match status" value="1"/>
</dbReference>
<evidence type="ECO:0000259" key="7">
    <source>
        <dbReference type="PROSITE" id="PS51184"/>
    </source>
</evidence>
<proteinExistence type="predicted"/>
<organism evidence="8 9">
    <name type="scientific">Pseudomarimonas salicorniae</name>
    <dbReference type="NCBI Taxonomy" id="2933270"/>
    <lineage>
        <taxon>Bacteria</taxon>
        <taxon>Pseudomonadati</taxon>
        <taxon>Pseudomonadota</taxon>
        <taxon>Gammaproteobacteria</taxon>
        <taxon>Lysobacterales</taxon>
        <taxon>Lysobacteraceae</taxon>
        <taxon>Pseudomarimonas</taxon>
    </lineage>
</organism>
<name>A0ABT0GK98_9GAMM</name>
<accession>A0ABT0GK98</accession>
<feature type="domain" description="JmjC" evidence="7">
    <location>
        <begin position="90"/>
        <end position="218"/>
    </location>
</feature>
<dbReference type="PANTHER" id="PTHR13096">
    <property type="entry name" value="MINA53 MYC INDUCED NUCLEAR ANTIGEN"/>
    <property type="match status" value="1"/>
</dbReference>
<dbReference type="Gene3D" id="3.40.366.30">
    <property type="entry name" value="50S ribosomal protein L16 arginine hydroxylase, Chain A, Domain 2"/>
    <property type="match status" value="1"/>
</dbReference>
<comment type="cofactor">
    <cofactor evidence="1">
        <name>Fe(2+)</name>
        <dbReference type="ChEBI" id="CHEBI:29033"/>
    </cofactor>
</comment>
<keyword evidence="2" id="KW-0479">Metal-binding</keyword>
<dbReference type="Pfam" id="PF08007">
    <property type="entry name" value="JmjC_2"/>
    <property type="match status" value="1"/>
</dbReference>
<evidence type="ECO:0000313" key="8">
    <source>
        <dbReference type="EMBL" id="MCK7594797.1"/>
    </source>
</evidence>
<keyword evidence="5" id="KW-0408">Iron</keyword>
<evidence type="ECO:0000256" key="4">
    <source>
        <dbReference type="ARBA" id="ARBA00023002"/>
    </source>
</evidence>
<keyword evidence="3" id="KW-0223">Dioxygenase</keyword>
<dbReference type="Proteomes" id="UP001431449">
    <property type="component" value="Unassembled WGS sequence"/>
</dbReference>
<evidence type="ECO:0000256" key="5">
    <source>
        <dbReference type="ARBA" id="ARBA00023004"/>
    </source>
</evidence>
<keyword evidence="4" id="KW-0560">Oxidoreductase</keyword>
<evidence type="ECO:0000256" key="2">
    <source>
        <dbReference type="ARBA" id="ARBA00022723"/>
    </source>
</evidence>